<dbReference type="GO" id="GO:0008360">
    <property type="term" value="P:regulation of cell shape"/>
    <property type="evidence" value="ECO:0007669"/>
    <property type="project" value="UniProtKB-KW"/>
</dbReference>
<evidence type="ECO:0000256" key="8">
    <source>
        <dbReference type="ARBA" id="ARBA00022989"/>
    </source>
</evidence>
<sequence>MKMLFAQGPAVRLDLAKKLLLLNWPFLALITAIVLIGIAALYSVAGGSFDPWASRQVMRYCVGLALLFAIAFSDIRWWLQGAYPLFILALLLMALVPLIGVESGGARRWLGFGELSFQPSEMMKIALVLAIARYYQWLPPEKIWRPDALIPPLLMIGVPALLALTQPDLGTAALFAIIGGGMMFLAGVSWFYFAGAIVAVVVALPHAWEMLHDYQKQRVLTFIDPETDPLGAGYHILQSKIAIGSGGFSGKGFMHGTQAQLNFLPEKHTDFIFTMFSEEMGFVGAVILLALYLLALVFITFMALRCRSMFAKLVAGGIGLTLFAYVFINVAMVTGLVPVVGVPLPLVSYGGTSMLTMMIGFGFVLNAHVNRRVTFRQSELGGLW</sequence>
<dbReference type="GO" id="GO:0008955">
    <property type="term" value="F:peptidoglycan glycosyltransferase activity"/>
    <property type="evidence" value="ECO:0007669"/>
    <property type="project" value="UniProtKB-UniRule"/>
</dbReference>
<feature type="transmembrane region" description="Helical" evidence="11">
    <location>
        <begin position="81"/>
        <end position="101"/>
    </location>
</feature>
<feature type="transmembrane region" description="Helical" evidence="11">
    <location>
        <begin position="26"/>
        <end position="45"/>
    </location>
</feature>
<dbReference type="InterPro" id="IPR018365">
    <property type="entry name" value="Cell_cycle_FtsW-rel_CS"/>
</dbReference>
<dbReference type="AlphaFoldDB" id="A0A0A8K4Z1"/>
<dbReference type="GO" id="GO:0071555">
    <property type="term" value="P:cell wall organization"/>
    <property type="evidence" value="ECO:0007669"/>
    <property type="project" value="UniProtKB-KW"/>
</dbReference>
<evidence type="ECO:0000256" key="10">
    <source>
        <dbReference type="ARBA" id="ARBA00023316"/>
    </source>
</evidence>
<feature type="transmembrane region" description="Helical" evidence="11">
    <location>
        <begin position="313"/>
        <end position="340"/>
    </location>
</feature>
<keyword evidence="2 11" id="KW-1003">Cell membrane</keyword>
<keyword evidence="9 11" id="KW-0472">Membrane</keyword>
<keyword evidence="3 11" id="KW-0328">Glycosyltransferase</keyword>
<dbReference type="HAMAP" id="MF_02079">
    <property type="entry name" value="PGT_RodA"/>
    <property type="match status" value="1"/>
</dbReference>
<name>A0A0A8K4Z1_9HYPH</name>
<evidence type="ECO:0000256" key="4">
    <source>
        <dbReference type="ARBA" id="ARBA00022679"/>
    </source>
</evidence>
<keyword evidence="8 11" id="KW-1133">Transmembrane helix</keyword>
<keyword evidence="7 11" id="KW-0573">Peptidoglycan synthesis</keyword>
<dbReference type="RefSeq" id="WP_045366422.1">
    <property type="nucleotide sequence ID" value="NZ_AP014648.1"/>
</dbReference>
<dbReference type="EMBL" id="AP014648">
    <property type="protein sequence ID" value="BAQ17079.1"/>
    <property type="molecule type" value="Genomic_DNA"/>
</dbReference>
<evidence type="ECO:0000256" key="5">
    <source>
        <dbReference type="ARBA" id="ARBA00022692"/>
    </source>
</evidence>
<comment type="function">
    <text evidence="11">Peptidoglycan polymerase that is essential for cell wall elongation.</text>
</comment>
<dbReference type="UniPathway" id="UPA00219"/>
<comment type="subcellular location">
    <subcellularLocation>
        <location evidence="11">Cell inner membrane</location>
        <topology evidence="11">Multi-pass membrane protein</topology>
    </subcellularLocation>
    <subcellularLocation>
        <location evidence="1">Membrane</location>
        <topology evidence="1">Multi-pass membrane protein</topology>
    </subcellularLocation>
</comment>
<comment type="pathway">
    <text evidence="11">Cell wall biogenesis; peptidoglycan biosynthesis.</text>
</comment>
<evidence type="ECO:0000256" key="9">
    <source>
        <dbReference type="ARBA" id="ARBA00023136"/>
    </source>
</evidence>
<dbReference type="PROSITE" id="PS00428">
    <property type="entry name" value="FTSW_RODA_SPOVE"/>
    <property type="match status" value="1"/>
</dbReference>
<accession>A0A0A8K4Z1</accession>
<dbReference type="EC" id="2.4.99.28" evidence="11"/>
<reference evidence="12 13" key="1">
    <citation type="submission" date="2014-09" db="EMBL/GenBank/DDBJ databases">
        <title>Genome sequencing of Methyloceanibacter caenitepidi Gela4.</title>
        <authorList>
            <person name="Takeuchi M."/>
            <person name="Susumu S."/>
            <person name="Kamagata Y."/>
            <person name="Oshima K."/>
            <person name="Hattori M."/>
            <person name="Iwasaki W."/>
        </authorList>
    </citation>
    <scope>NUCLEOTIDE SEQUENCE [LARGE SCALE GENOMIC DNA]</scope>
    <source>
        <strain evidence="12 13">Gela4</strain>
    </source>
</reference>
<keyword evidence="10 11" id="KW-0961">Cell wall biogenesis/degradation</keyword>
<dbReference type="NCBIfam" id="TIGR02210">
    <property type="entry name" value="rodA_shape"/>
    <property type="match status" value="1"/>
</dbReference>
<feature type="transmembrane region" description="Helical" evidence="11">
    <location>
        <begin position="57"/>
        <end position="75"/>
    </location>
</feature>
<comment type="similarity">
    <text evidence="11">Belongs to the SEDS family. MrdB/RodA subfamily.</text>
</comment>
<evidence type="ECO:0000256" key="3">
    <source>
        <dbReference type="ARBA" id="ARBA00022676"/>
    </source>
</evidence>
<feature type="transmembrane region" description="Helical" evidence="11">
    <location>
        <begin position="172"/>
        <end position="204"/>
    </location>
</feature>
<keyword evidence="4 11" id="KW-0808">Transferase</keyword>
<dbReference type="PANTHER" id="PTHR30474:SF1">
    <property type="entry name" value="PEPTIDOGLYCAN GLYCOSYLTRANSFERASE MRDB"/>
    <property type="match status" value="1"/>
</dbReference>
<keyword evidence="5 11" id="KW-0812">Transmembrane</keyword>
<feature type="transmembrane region" description="Helical" evidence="11">
    <location>
        <begin position="280"/>
        <end position="301"/>
    </location>
</feature>
<gene>
    <name evidence="11" type="primary">mrdB</name>
    <name evidence="11" type="synonym">rodA</name>
    <name evidence="12" type="ORF">GL4_1624</name>
</gene>
<evidence type="ECO:0000256" key="7">
    <source>
        <dbReference type="ARBA" id="ARBA00022984"/>
    </source>
</evidence>
<dbReference type="Proteomes" id="UP000031643">
    <property type="component" value="Chromosome"/>
</dbReference>
<dbReference type="InterPro" id="IPR011923">
    <property type="entry name" value="RodA/MrdB"/>
</dbReference>
<evidence type="ECO:0000256" key="11">
    <source>
        <dbReference type="HAMAP-Rule" id="MF_02079"/>
    </source>
</evidence>
<evidence type="ECO:0000256" key="2">
    <source>
        <dbReference type="ARBA" id="ARBA00022475"/>
    </source>
</evidence>
<dbReference type="GO" id="GO:0015648">
    <property type="term" value="F:lipid-linked peptidoglycan transporter activity"/>
    <property type="evidence" value="ECO:0007669"/>
    <property type="project" value="TreeGrafter"/>
</dbReference>
<comment type="catalytic activity">
    <reaction evidence="11">
        <text>[GlcNAc-(1-&gt;4)-Mur2Ac(oyl-L-Ala-gamma-D-Glu-L-Lys-D-Ala-D-Ala)](n)-di-trans,octa-cis-undecaprenyl diphosphate + beta-D-GlcNAc-(1-&gt;4)-Mur2Ac(oyl-L-Ala-gamma-D-Glu-L-Lys-D-Ala-D-Ala)-di-trans,octa-cis-undecaprenyl diphosphate = [GlcNAc-(1-&gt;4)-Mur2Ac(oyl-L-Ala-gamma-D-Glu-L-Lys-D-Ala-D-Ala)](n+1)-di-trans,octa-cis-undecaprenyl diphosphate + di-trans,octa-cis-undecaprenyl diphosphate + H(+)</text>
        <dbReference type="Rhea" id="RHEA:23708"/>
        <dbReference type="Rhea" id="RHEA-COMP:9602"/>
        <dbReference type="Rhea" id="RHEA-COMP:9603"/>
        <dbReference type="ChEBI" id="CHEBI:15378"/>
        <dbReference type="ChEBI" id="CHEBI:58405"/>
        <dbReference type="ChEBI" id="CHEBI:60033"/>
        <dbReference type="ChEBI" id="CHEBI:78435"/>
        <dbReference type="EC" id="2.4.99.28"/>
    </reaction>
</comment>
<dbReference type="STRING" id="1384459.GL4_1624"/>
<keyword evidence="13" id="KW-1185">Reference proteome</keyword>
<protein>
    <recommendedName>
        <fullName evidence="11">Peptidoglycan glycosyltransferase MrdB</fullName>
        <shortName evidence="11">PGT</shortName>
        <ecNumber evidence="11">2.4.99.28</ecNumber>
    </recommendedName>
    <alternativeName>
        <fullName evidence="11">Cell elongation protein RodA</fullName>
    </alternativeName>
    <alternativeName>
        <fullName evidence="11">Cell wall polymerase</fullName>
    </alternativeName>
    <alternativeName>
        <fullName evidence="11">Peptidoglycan polymerase</fullName>
        <shortName evidence="11">PG polymerase</shortName>
    </alternativeName>
</protein>
<evidence type="ECO:0000313" key="12">
    <source>
        <dbReference type="EMBL" id="BAQ17079.1"/>
    </source>
</evidence>
<dbReference type="GO" id="GO:0009252">
    <property type="term" value="P:peptidoglycan biosynthetic process"/>
    <property type="evidence" value="ECO:0007669"/>
    <property type="project" value="UniProtKB-UniRule"/>
</dbReference>
<evidence type="ECO:0000313" key="13">
    <source>
        <dbReference type="Proteomes" id="UP000031643"/>
    </source>
</evidence>
<keyword evidence="11" id="KW-0997">Cell inner membrane</keyword>
<feature type="transmembrane region" description="Helical" evidence="11">
    <location>
        <begin position="346"/>
        <end position="367"/>
    </location>
</feature>
<feature type="transmembrane region" description="Helical" evidence="11">
    <location>
        <begin position="149"/>
        <end position="165"/>
    </location>
</feature>
<evidence type="ECO:0000256" key="1">
    <source>
        <dbReference type="ARBA" id="ARBA00004141"/>
    </source>
</evidence>
<dbReference type="GO" id="GO:0005886">
    <property type="term" value="C:plasma membrane"/>
    <property type="evidence" value="ECO:0007669"/>
    <property type="project" value="UniProtKB-SubCell"/>
</dbReference>
<keyword evidence="6 11" id="KW-0133">Cell shape</keyword>
<dbReference type="GO" id="GO:0032153">
    <property type="term" value="C:cell division site"/>
    <property type="evidence" value="ECO:0007669"/>
    <property type="project" value="TreeGrafter"/>
</dbReference>
<dbReference type="KEGG" id="mcg:GL4_1624"/>
<dbReference type="Pfam" id="PF01098">
    <property type="entry name" value="FTSW_RODA_SPOVE"/>
    <property type="match status" value="1"/>
</dbReference>
<dbReference type="InterPro" id="IPR001182">
    <property type="entry name" value="FtsW/RodA"/>
</dbReference>
<evidence type="ECO:0000256" key="6">
    <source>
        <dbReference type="ARBA" id="ARBA00022960"/>
    </source>
</evidence>
<proteinExistence type="inferred from homology"/>
<dbReference type="HOGENOM" id="CLU_029243_2_1_5"/>
<dbReference type="GO" id="GO:0051301">
    <property type="term" value="P:cell division"/>
    <property type="evidence" value="ECO:0007669"/>
    <property type="project" value="InterPro"/>
</dbReference>
<organism evidence="12 13">
    <name type="scientific">Methyloceanibacter caenitepidi</name>
    <dbReference type="NCBI Taxonomy" id="1384459"/>
    <lineage>
        <taxon>Bacteria</taxon>
        <taxon>Pseudomonadati</taxon>
        <taxon>Pseudomonadota</taxon>
        <taxon>Alphaproteobacteria</taxon>
        <taxon>Hyphomicrobiales</taxon>
        <taxon>Hyphomicrobiaceae</taxon>
        <taxon>Methyloceanibacter</taxon>
    </lineage>
</organism>
<dbReference type="PANTHER" id="PTHR30474">
    <property type="entry name" value="CELL CYCLE PROTEIN"/>
    <property type="match status" value="1"/>
</dbReference>